<proteinExistence type="predicted"/>
<reference evidence="1" key="1">
    <citation type="submission" date="2020-05" db="EMBL/GenBank/DDBJ databases">
        <authorList>
            <person name="Chiriac C."/>
            <person name="Salcher M."/>
            <person name="Ghai R."/>
            <person name="Kavagutti S V."/>
        </authorList>
    </citation>
    <scope>NUCLEOTIDE SEQUENCE</scope>
</reference>
<protein>
    <submittedName>
        <fullName evidence="1">Uncharacterized protein</fullName>
    </submittedName>
</protein>
<organism evidence="1">
    <name type="scientific">uncultured Caudovirales phage</name>
    <dbReference type="NCBI Taxonomy" id="2100421"/>
    <lineage>
        <taxon>Viruses</taxon>
        <taxon>Duplodnaviria</taxon>
        <taxon>Heunggongvirae</taxon>
        <taxon>Uroviricota</taxon>
        <taxon>Caudoviricetes</taxon>
        <taxon>Peduoviridae</taxon>
        <taxon>Maltschvirus</taxon>
        <taxon>Maltschvirus maltsch</taxon>
    </lineage>
</organism>
<name>A0A6J5RXG0_9CAUD</name>
<sequence length="144" mass="15112">MNSLRPILLALAVTESDIVSAVALAEDDANWGEESGEPLDLDLPDSDEEAFDALWDLGDEAASEDATDDDVMLFAAYHAGTDGLHFAKIAINGLTGVDMGILGNLLTGIEYDGDASKASTALVDITKAAYDVLGSEEGDFDEVE</sequence>
<dbReference type="EMBL" id="LR797331">
    <property type="protein sequence ID" value="CAB4203431.1"/>
    <property type="molecule type" value="Genomic_DNA"/>
</dbReference>
<evidence type="ECO:0000313" key="1">
    <source>
        <dbReference type="EMBL" id="CAB4203431.1"/>
    </source>
</evidence>
<accession>A0A6J5RXG0</accession>
<gene>
    <name evidence="1" type="ORF">UFOVP1382_47</name>
</gene>